<evidence type="ECO:0000313" key="5">
    <source>
        <dbReference type="Proteomes" id="UP000626148"/>
    </source>
</evidence>
<evidence type="ECO:0000256" key="1">
    <source>
        <dbReference type="ARBA" id="ARBA00006499"/>
    </source>
</evidence>
<dbReference type="RefSeq" id="WP_189607090.1">
    <property type="nucleotide sequence ID" value="NZ_BMXR01000002.1"/>
</dbReference>
<dbReference type="InterPro" id="IPR029058">
    <property type="entry name" value="AB_hydrolase_fold"/>
</dbReference>
<dbReference type="PANTHER" id="PTHR10655:SF17">
    <property type="entry name" value="LYSOPHOSPHOLIPASE-LIKE PROTEIN 1"/>
    <property type="match status" value="1"/>
</dbReference>
<feature type="domain" description="Phospholipase/carboxylesterase/thioesterase" evidence="3">
    <location>
        <begin position="15"/>
        <end position="218"/>
    </location>
</feature>
<reference evidence="4" key="2">
    <citation type="submission" date="2020-09" db="EMBL/GenBank/DDBJ databases">
        <authorList>
            <person name="Sun Q."/>
            <person name="Kim S."/>
        </authorList>
    </citation>
    <scope>NUCLEOTIDE SEQUENCE</scope>
    <source>
        <strain evidence="4">KCTC 22169</strain>
    </source>
</reference>
<keyword evidence="5" id="KW-1185">Reference proteome</keyword>
<dbReference type="EMBL" id="BMXR01000002">
    <property type="protein sequence ID" value="GGX42807.1"/>
    <property type="molecule type" value="Genomic_DNA"/>
</dbReference>
<dbReference type="SUPFAM" id="SSF53474">
    <property type="entry name" value="alpha/beta-Hydrolases"/>
    <property type="match status" value="1"/>
</dbReference>
<accession>A0A918N5N6</accession>
<evidence type="ECO:0000256" key="2">
    <source>
        <dbReference type="ARBA" id="ARBA00022801"/>
    </source>
</evidence>
<reference evidence="4" key="1">
    <citation type="journal article" date="2014" name="Int. J. Syst. Evol. Microbiol.">
        <title>Complete genome sequence of Corynebacterium casei LMG S-19264T (=DSM 44701T), isolated from a smear-ripened cheese.</title>
        <authorList>
            <consortium name="US DOE Joint Genome Institute (JGI-PGF)"/>
            <person name="Walter F."/>
            <person name="Albersmeier A."/>
            <person name="Kalinowski J."/>
            <person name="Ruckert C."/>
        </authorList>
    </citation>
    <scope>NUCLEOTIDE SEQUENCE</scope>
    <source>
        <strain evidence="4">KCTC 22169</strain>
    </source>
</reference>
<keyword evidence="2" id="KW-0378">Hydrolase</keyword>
<dbReference type="Gene3D" id="3.40.50.1820">
    <property type="entry name" value="alpha/beta hydrolase"/>
    <property type="match status" value="1"/>
</dbReference>
<dbReference type="Pfam" id="PF02230">
    <property type="entry name" value="Abhydrolase_2"/>
    <property type="match status" value="1"/>
</dbReference>
<dbReference type="Proteomes" id="UP000626148">
    <property type="component" value="Unassembled WGS sequence"/>
</dbReference>
<dbReference type="PANTHER" id="PTHR10655">
    <property type="entry name" value="LYSOPHOSPHOLIPASE-RELATED"/>
    <property type="match status" value="1"/>
</dbReference>
<dbReference type="GO" id="GO:0016787">
    <property type="term" value="F:hydrolase activity"/>
    <property type="evidence" value="ECO:0007669"/>
    <property type="project" value="UniProtKB-KW"/>
</dbReference>
<name>A0A918N5N6_9GAMM</name>
<dbReference type="InterPro" id="IPR050565">
    <property type="entry name" value="LYPA1-2/EST-like"/>
</dbReference>
<gene>
    <name evidence="4" type="ORF">GCM10007392_06750</name>
</gene>
<evidence type="ECO:0000313" key="4">
    <source>
        <dbReference type="EMBL" id="GGX42807.1"/>
    </source>
</evidence>
<dbReference type="AlphaFoldDB" id="A0A918N5N6"/>
<protein>
    <submittedName>
        <fullName evidence="4">Phospholipase/carboxylesterase</fullName>
    </submittedName>
</protein>
<organism evidence="4 5">
    <name type="scientific">Saccharospirillum salsuginis</name>
    <dbReference type="NCBI Taxonomy" id="418750"/>
    <lineage>
        <taxon>Bacteria</taxon>
        <taxon>Pseudomonadati</taxon>
        <taxon>Pseudomonadota</taxon>
        <taxon>Gammaproteobacteria</taxon>
        <taxon>Oceanospirillales</taxon>
        <taxon>Saccharospirillaceae</taxon>
        <taxon>Saccharospirillum</taxon>
    </lineage>
</organism>
<comment type="caution">
    <text evidence="4">The sequence shown here is derived from an EMBL/GenBank/DDBJ whole genome shotgun (WGS) entry which is preliminary data.</text>
</comment>
<proteinExistence type="inferred from homology"/>
<dbReference type="InterPro" id="IPR003140">
    <property type="entry name" value="PLipase/COase/thioEstase"/>
</dbReference>
<sequence length="221" mass="24554">MADLLPHIELSTRPDPDATVIWLHGLGADGHDFEPIVPELHLPDDLGIRFIFPHAPQIPVTINAGYVMPAWYDIYEMTINRKVDTQGLRTSAAAIDAFIDRELERGIDSRRIILAGFSQGGAVAYECALRHPKPLGGLMALSTYFATADDIQRSETNARLPTFVGHGTFDPIVPEALGRNAAQELNRLGYPVEYKTYSMEHSVHPEEIRDISGWLQKLLKG</sequence>
<comment type="similarity">
    <text evidence="1">Belongs to the AB hydrolase superfamily. AB hydrolase 2 family.</text>
</comment>
<evidence type="ECO:0000259" key="3">
    <source>
        <dbReference type="Pfam" id="PF02230"/>
    </source>
</evidence>